<comment type="subunit">
    <text evidence="2">Heterodimer of SbcC and SbcD.</text>
</comment>
<organism evidence="6">
    <name type="scientific">Ornithinibacillus sp. 4-3</name>
    <dbReference type="NCBI Taxonomy" id="3231488"/>
    <lineage>
        <taxon>Bacteria</taxon>
        <taxon>Bacillati</taxon>
        <taxon>Bacillota</taxon>
        <taxon>Bacilli</taxon>
        <taxon>Bacillales</taxon>
        <taxon>Bacillaceae</taxon>
        <taxon>Ornithinibacillus</taxon>
    </lineage>
</organism>
<dbReference type="InterPro" id="IPR038729">
    <property type="entry name" value="Rad50/SbcC_AAA"/>
</dbReference>
<keyword evidence="4" id="KW-0175">Coiled coil</keyword>
<evidence type="ECO:0000256" key="4">
    <source>
        <dbReference type="SAM" id="Coils"/>
    </source>
</evidence>
<feature type="domain" description="Rad50/SbcC-type AAA" evidence="5">
    <location>
        <begin position="5"/>
        <end position="214"/>
    </location>
</feature>
<evidence type="ECO:0000313" key="6">
    <source>
        <dbReference type="EMBL" id="XDK33787.1"/>
    </source>
</evidence>
<sequence length="1030" mass="119909">MKPLRLTMTGFGPYKNTEIIDFTKLNENRLFVICGNTGAGKTTIFDGICFALYGSASGSDRENYMMLRSDFADDQVHTSVELFFEIHQRRFRVLRQLPHVKKGNKTKTGEKYEFYEIIDQEETPVVDRQIVSEINLKIEELIGLTEDQFKQIIMLPQGEFRKLLTSETENKEAILRRLFKTDGYQKINEKLRNKRAEVEKAYEREKAAIDTTINNISATLPVREESILFPSLAAEHVNVAQVLTGLEREISYYHQKIEEDKKAYQEALKLYNAKTQALFQAEALNERFGELDKKNTRLQQLQTELPHIQTKEKQLLTAERANQIEIYEKQAEEAANEVLGKQKALAEAKSNVEKVTEALKQAEIKLHEEEAKKDVRENIRTELDRLNQFLPVVQAMEVEKKALETYQKNAEETKKQLHQLEENWKKQSEIIQQNEKQIYQDEQIIIDLPEKMEKRSKLREHWNILTNLRKLKQTNMQIKKEKQEKDEAYQQVKRHYDLLEEKWLNGQASILANHLHNGDACPVCGSLTHPNKADHQEEFVSREQLESMRKQLNEVSNHLSEAAGQLKSNQTQIEQLQASIHEMGIQFQSLEKVISEVESAGKQLNEEIITLQKKQELLAENKQKLEKVKLEYRKLEQQKHLLEKDYYEQQNLYDRTHAVYEERIRQIPESFRVLATLEARIQQLQKQQRQLEQALEQAQANYQNQRDMLTNAHATLKHTETQLQDAKTREEKSITAFDEAITRAQFSSKAEYLEAKLPELACTQLKQEIEQFKQEKVTVERQVKELQESLHEKEKADLTVLSEEVQQWKEKYEEKLKTLQLSEKYFHEGTEIKERIEKTSTQVTALEARYGVITDLYDVLRGQNSKKISFERYLQIEYLEQIIEAANYRLQQLSNGQYFLLRSERQESHGRQSGLALDVYDNYTGQIRDVKTLSGGEKFNASLCLALGMSDVIQSFQGNVRIDTMFIDEGFGSLDEESLHKAIDALIDLQKSGRMIGVISHVQALKNSFSAVLEVKKSREGYSTTKFVLK</sequence>
<dbReference type="InterPro" id="IPR027417">
    <property type="entry name" value="P-loop_NTPase"/>
</dbReference>
<dbReference type="SUPFAM" id="SSF52540">
    <property type="entry name" value="P-loop containing nucleoside triphosphate hydrolases"/>
    <property type="match status" value="2"/>
</dbReference>
<evidence type="ECO:0000256" key="1">
    <source>
        <dbReference type="ARBA" id="ARBA00006930"/>
    </source>
</evidence>
<dbReference type="EMBL" id="CP162599">
    <property type="protein sequence ID" value="XDK33787.1"/>
    <property type="molecule type" value="Genomic_DNA"/>
</dbReference>
<dbReference type="Pfam" id="PF13476">
    <property type="entry name" value="AAA_23"/>
    <property type="match status" value="1"/>
</dbReference>
<evidence type="ECO:0000256" key="2">
    <source>
        <dbReference type="ARBA" id="ARBA00011322"/>
    </source>
</evidence>
<dbReference type="RefSeq" id="WP_368654465.1">
    <property type="nucleotide sequence ID" value="NZ_CP162599.1"/>
</dbReference>
<feature type="coiled-coil region" evidence="4">
    <location>
        <begin position="468"/>
        <end position="502"/>
    </location>
</feature>
<reference evidence="6" key="1">
    <citation type="submission" date="2024-07" db="EMBL/GenBank/DDBJ databases">
        <title>Halotolerant mesophilic bacterium Ornithinibacillus sp. 4-3, sp. nov., isolated from soil.</title>
        <authorList>
            <person name="Sidarenka A.V."/>
            <person name="Guliayeva D.E."/>
            <person name="Leanovich S.I."/>
            <person name="Hileuskaya K.S."/>
            <person name="Akhremchuk A.E."/>
            <person name="Sikolenko M.A."/>
            <person name="Valentovich L.N."/>
        </authorList>
    </citation>
    <scope>NUCLEOTIDE SEQUENCE</scope>
    <source>
        <strain evidence="6">4-3</strain>
    </source>
</reference>
<protein>
    <recommendedName>
        <fullName evidence="3">Nuclease SbcCD subunit C</fullName>
    </recommendedName>
</protein>
<feature type="coiled-coil region" evidence="4">
    <location>
        <begin position="762"/>
        <end position="818"/>
    </location>
</feature>
<dbReference type="Gene3D" id="3.40.50.300">
    <property type="entry name" value="P-loop containing nucleotide triphosphate hydrolases"/>
    <property type="match status" value="2"/>
</dbReference>
<evidence type="ECO:0000256" key="3">
    <source>
        <dbReference type="ARBA" id="ARBA00013368"/>
    </source>
</evidence>
<gene>
    <name evidence="6" type="ORF">AB4Y30_05385</name>
</gene>
<accession>A0AB39HT32</accession>
<dbReference type="PANTHER" id="PTHR32114:SF2">
    <property type="entry name" value="ABC TRANSPORTER ABCH.3"/>
    <property type="match status" value="1"/>
</dbReference>
<feature type="coiled-coil region" evidence="4">
    <location>
        <begin position="254"/>
        <end position="437"/>
    </location>
</feature>
<dbReference type="Pfam" id="PF13558">
    <property type="entry name" value="SbcC_Walker_B"/>
    <property type="match status" value="1"/>
</dbReference>
<dbReference type="GO" id="GO:0016887">
    <property type="term" value="F:ATP hydrolysis activity"/>
    <property type="evidence" value="ECO:0007669"/>
    <property type="project" value="InterPro"/>
</dbReference>
<dbReference type="PANTHER" id="PTHR32114">
    <property type="entry name" value="ABC TRANSPORTER ABCH.3"/>
    <property type="match status" value="1"/>
</dbReference>
<dbReference type="GO" id="GO:0006302">
    <property type="term" value="P:double-strand break repair"/>
    <property type="evidence" value="ECO:0007669"/>
    <property type="project" value="InterPro"/>
</dbReference>
<evidence type="ECO:0000259" key="5">
    <source>
        <dbReference type="Pfam" id="PF13476"/>
    </source>
</evidence>
<name>A0AB39HT32_9BACI</name>
<dbReference type="AlphaFoldDB" id="A0AB39HT32"/>
<proteinExistence type="inferred from homology"/>
<comment type="similarity">
    <text evidence="1">Belongs to the SMC family. SbcC subfamily.</text>
</comment>
<feature type="coiled-coil region" evidence="4">
    <location>
        <begin position="542"/>
        <end position="729"/>
    </location>
</feature>